<evidence type="ECO:0000256" key="4">
    <source>
        <dbReference type="ARBA" id="ARBA00023317"/>
    </source>
</evidence>
<dbReference type="NCBIfam" id="TIGR00286">
    <property type="entry name" value="pyruvoyl-dependent arginine decarboxylase"/>
    <property type="match status" value="1"/>
</dbReference>
<evidence type="ECO:0000256" key="2">
    <source>
        <dbReference type="ARBA" id="ARBA00022793"/>
    </source>
</evidence>
<dbReference type="GO" id="GO:0006527">
    <property type="term" value="P:L-arginine catabolic process"/>
    <property type="evidence" value="ECO:0007669"/>
    <property type="project" value="InterPro"/>
</dbReference>
<dbReference type="InterPro" id="IPR016104">
    <property type="entry name" value="Pyr-dep_his/arg-deCO2ase"/>
</dbReference>
<dbReference type="InterPro" id="IPR016105">
    <property type="entry name" value="Pyr-dep_his/arg-deCO2ase_sand"/>
</dbReference>
<comment type="cofactor">
    <cofactor evidence="6">
        <name>pyruvate</name>
        <dbReference type="ChEBI" id="CHEBI:15361"/>
    </cofactor>
    <text evidence="6">Binds 1 pyruvoyl group covalently per subunit.</text>
</comment>
<evidence type="ECO:0000256" key="5">
    <source>
        <dbReference type="ARBA" id="ARBA00049309"/>
    </source>
</evidence>
<dbReference type="HAMAP" id="MF_01404">
    <property type="entry name" value="PvlArgDC"/>
    <property type="match status" value="1"/>
</dbReference>
<keyword evidence="4 6" id="KW-0670">Pyruvate</keyword>
<evidence type="ECO:0000256" key="3">
    <source>
        <dbReference type="ARBA" id="ARBA00023239"/>
    </source>
</evidence>
<dbReference type="RefSeq" id="WP_317137431.1">
    <property type="nucleotide sequence ID" value="NZ_CP043875.1"/>
</dbReference>
<dbReference type="SUPFAM" id="SSF56271">
    <property type="entry name" value="Pyruvoyl-dependent histidine and arginine decarboxylases"/>
    <property type="match status" value="1"/>
</dbReference>
<dbReference type="NCBIfam" id="NF009064">
    <property type="entry name" value="PRK12398.1"/>
    <property type="match status" value="1"/>
</dbReference>
<dbReference type="PANTHER" id="PTHR40438">
    <property type="entry name" value="PYRUVOYL-DEPENDENT ARGININE DECARBOXYLASE"/>
    <property type="match status" value="1"/>
</dbReference>
<dbReference type="EC" id="4.1.1.19" evidence="6"/>
<dbReference type="Proteomes" id="UP001301797">
    <property type="component" value="Chromosome"/>
</dbReference>
<gene>
    <name evidence="6" type="primary">pdaD</name>
    <name evidence="7" type="ORF">F1737_03680</name>
</gene>
<name>A0AA97FCS9_9EURY</name>
<reference evidence="7 8" key="1">
    <citation type="submission" date="2019-09" db="EMBL/GenBank/DDBJ databases">
        <title>The complete genome of Methanoplanus sp. FWC-SCC4.</title>
        <authorList>
            <person name="Chen S.-C."/>
            <person name="Zhou Y.-Z."/>
            <person name="Lai M.-C."/>
        </authorList>
    </citation>
    <scope>NUCLEOTIDE SEQUENCE [LARGE SCALE GENOMIC DNA]</scope>
    <source>
        <strain evidence="7 8">FWC-SCC4</strain>
    </source>
</reference>
<dbReference type="Gene3D" id="3.50.20.10">
    <property type="entry name" value="Pyruvoyl-Dependent Histidine Decarboxylase, subunit B"/>
    <property type="match status" value="1"/>
</dbReference>
<dbReference type="GeneID" id="85229239"/>
<comment type="catalytic activity">
    <reaction evidence="5 6">
        <text>L-arginine + H(+) = agmatine + CO2</text>
        <dbReference type="Rhea" id="RHEA:17641"/>
        <dbReference type="ChEBI" id="CHEBI:15378"/>
        <dbReference type="ChEBI" id="CHEBI:16526"/>
        <dbReference type="ChEBI" id="CHEBI:32682"/>
        <dbReference type="ChEBI" id="CHEBI:58145"/>
        <dbReference type="EC" id="4.1.1.19"/>
    </reaction>
</comment>
<dbReference type="PIRSF" id="PIRSF005216">
    <property type="entry name" value="Pyruvoyl-dep_arg_deCO2ase"/>
    <property type="match status" value="1"/>
</dbReference>
<feature type="modified residue" description="Pyruvic acid (Ser)" evidence="6">
    <location>
        <position position="46"/>
    </location>
</feature>
<dbReference type="PANTHER" id="PTHR40438:SF1">
    <property type="entry name" value="PYRUVOYL-DEPENDENT ARGININE DECARBOXYLASE"/>
    <property type="match status" value="1"/>
</dbReference>
<comment type="similarity">
    <text evidence="1 6">Belongs to the PdaD family.</text>
</comment>
<keyword evidence="3 6" id="KW-0456">Lyase</keyword>
<organism evidence="7 8">
    <name type="scientific">Methanochimaera problematica</name>
    <dbReference type="NCBI Taxonomy" id="2609417"/>
    <lineage>
        <taxon>Archaea</taxon>
        <taxon>Methanobacteriati</taxon>
        <taxon>Methanobacteriota</taxon>
        <taxon>Stenosarchaea group</taxon>
        <taxon>Methanomicrobia</taxon>
        <taxon>Methanomicrobiales</taxon>
        <taxon>Methanomicrobiaceae</taxon>
        <taxon>Methanochimaera</taxon>
    </lineage>
</organism>
<dbReference type="Pfam" id="PF01862">
    <property type="entry name" value="PvlArgDC"/>
    <property type="match status" value="1"/>
</dbReference>
<keyword evidence="8" id="KW-1185">Reference proteome</keyword>
<evidence type="ECO:0000256" key="6">
    <source>
        <dbReference type="HAMAP-Rule" id="MF_01404"/>
    </source>
</evidence>
<evidence type="ECO:0000256" key="1">
    <source>
        <dbReference type="ARBA" id="ARBA00007412"/>
    </source>
</evidence>
<dbReference type="SFLD" id="SFLDS00055">
    <property type="entry name" value="Pyruvoyl-Dependent_Histidine/A"/>
    <property type="match status" value="1"/>
</dbReference>
<keyword evidence="2 6" id="KW-0210">Decarboxylase</keyword>
<dbReference type="KEGG" id="mefw:F1737_03680"/>
<dbReference type="SFLD" id="SFLDG01170">
    <property type="entry name" value="Pyruvoyl-dependent_arginine_de"/>
    <property type="match status" value="1"/>
</dbReference>
<feature type="chain" id="PRO_5041504329" description="Pyruvoyl-dependent arginine decarboxylase subunit beta" evidence="6">
    <location>
        <begin position="1"/>
        <end position="45"/>
    </location>
</feature>
<evidence type="ECO:0000313" key="7">
    <source>
        <dbReference type="EMBL" id="WOF15859.1"/>
    </source>
</evidence>
<evidence type="ECO:0000313" key="8">
    <source>
        <dbReference type="Proteomes" id="UP001301797"/>
    </source>
</evidence>
<dbReference type="AlphaFoldDB" id="A0AA97FCS9"/>
<dbReference type="EMBL" id="CP043875">
    <property type="protein sequence ID" value="WOF15859.1"/>
    <property type="molecule type" value="Genomic_DNA"/>
</dbReference>
<protein>
    <recommendedName>
        <fullName evidence="6">Pyruvoyl-dependent arginine decarboxylase</fullName>
        <shortName evidence="6">PvlArgDC</shortName>
        <ecNumber evidence="6">4.1.1.19</ecNumber>
    </recommendedName>
    <component>
        <recommendedName>
            <fullName evidence="6">Pyruvoyl-dependent arginine decarboxylase subunit beta</fullName>
        </recommendedName>
    </component>
    <component>
        <recommendedName>
            <fullName evidence="6">Pyruvoyl-dependent arginine decarboxylase subunit alpha</fullName>
        </recommendedName>
    </component>
</protein>
<sequence length="168" mass="18596">MATGHFVPKKVFFTSGSGTHQDKLTSFEMALRQASIECYNLVEVSSILPPKCKIISKPEGIKELFPGSVVFTVLSRLSSNEAGRRITASVGMAIPKEPEIQWGYFAEYHTFDETKEEAGKYSEMIANNMYTSISDKIPEKTMNVTESIVVPDNGEWATTLAAAVFIME</sequence>
<dbReference type="InterPro" id="IPR002724">
    <property type="entry name" value="Pyruvoyl-dep_arg_deCO2ase"/>
</dbReference>
<dbReference type="GO" id="GO:0008792">
    <property type="term" value="F:arginine decarboxylase activity"/>
    <property type="evidence" value="ECO:0007669"/>
    <property type="project" value="UniProtKB-UniRule"/>
</dbReference>
<proteinExistence type="inferred from homology"/>
<feature type="site" description="Cleavage (non-hydrolytic)" evidence="6">
    <location>
        <begin position="45"/>
        <end position="46"/>
    </location>
</feature>
<feature type="chain" id="PRO_5041504328" description="Pyruvoyl-dependent arginine decarboxylase subunit alpha" evidence="6">
    <location>
        <begin position="46"/>
        <end position="168"/>
    </location>
</feature>
<accession>A0AA97FCS9</accession>